<evidence type="ECO:0000313" key="3">
    <source>
        <dbReference type="Proteomes" id="UP001155182"/>
    </source>
</evidence>
<name>A0A9X2JDC9_9SPHI</name>
<dbReference type="Gene3D" id="1.20.120.450">
    <property type="entry name" value="dinb family like domain"/>
    <property type="match status" value="1"/>
</dbReference>
<protein>
    <submittedName>
        <fullName evidence="2">DinB family protein</fullName>
    </submittedName>
</protein>
<dbReference type="InterPro" id="IPR024775">
    <property type="entry name" value="DinB-like"/>
</dbReference>
<dbReference type="Pfam" id="PF12867">
    <property type="entry name" value="DinB_2"/>
    <property type="match status" value="1"/>
</dbReference>
<dbReference type="Proteomes" id="UP001155182">
    <property type="component" value="Unassembled WGS sequence"/>
</dbReference>
<proteinExistence type="predicted"/>
<dbReference type="AlphaFoldDB" id="A0A9X2JDC9"/>
<evidence type="ECO:0000259" key="1">
    <source>
        <dbReference type="Pfam" id="PF12867"/>
    </source>
</evidence>
<gene>
    <name evidence="2" type="ORF">NF867_07895</name>
</gene>
<feature type="domain" description="DinB-like" evidence="1">
    <location>
        <begin position="25"/>
        <end position="176"/>
    </location>
</feature>
<comment type="caution">
    <text evidence="2">The sequence shown here is derived from an EMBL/GenBank/DDBJ whole genome shotgun (WGS) entry which is preliminary data.</text>
</comment>
<organism evidence="2 3">
    <name type="scientific">Solitalea agri</name>
    <dbReference type="NCBI Taxonomy" id="2953739"/>
    <lineage>
        <taxon>Bacteria</taxon>
        <taxon>Pseudomonadati</taxon>
        <taxon>Bacteroidota</taxon>
        <taxon>Sphingobacteriia</taxon>
        <taxon>Sphingobacteriales</taxon>
        <taxon>Sphingobacteriaceae</taxon>
        <taxon>Solitalea</taxon>
    </lineage>
</organism>
<dbReference type="SUPFAM" id="SSF109854">
    <property type="entry name" value="DinB/YfiT-like putative metalloenzymes"/>
    <property type="match status" value="1"/>
</dbReference>
<evidence type="ECO:0000313" key="2">
    <source>
        <dbReference type="EMBL" id="MCO4292780.1"/>
    </source>
</evidence>
<dbReference type="EMBL" id="JAMWYS010000028">
    <property type="protein sequence ID" value="MCO4292780.1"/>
    <property type="molecule type" value="Genomic_DNA"/>
</dbReference>
<keyword evidence="3" id="KW-1185">Reference proteome</keyword>
<reference evidence="2" key="1">
    <citation type="submission" date="2022-06" db="EMBL/GenBank/DDBJ databases">
        <title>Solitalea sp. MAHUQ-68 isolated from rhizospheric soil.</title>
        <authorList>
            <person name="Huq M.A."/>
        </authorList>
    </citation>
    <scope>NUCLEOTIDE SEQUENCE</scope>
    <source>
        <strain evidence="2">MAHUQ-68</strain>
    </source>
</reference>
<sequence>MNNSTSTITILTRNEIIEALQVNHQKFIETLHGLDDYAFMLSVNEKWTAGQQLDHILISVSAVTPAFLLPKFLLRLLFGKPDRTSRPYPELVNRYQLKLSNGAKAPSKFIPKAVPLAEKVRLINSLISALDKLEKGINSYDEDQLDSYLLPHPILGKLTLREMLYFTIYHVEHHHSKMLISTLK</sequence>
<dbReference type="RefSeq" id="WP_252587272.1">
    <property type="nucleotide sequence ID" value="NZ_JAMWYS010000028.1"/>
</dbReference>
<accession>A0A9X2JDC9</accession>
<dbReference type="InterPro" id="IPR034660">
    <property type="entry name" value="DinB/YfiT-like"/>
</dbReference>